<reference evidence="1" key="1">
    <citation type="submission" date="2021-01" db="EMBL/GenBank/DDBJ databases">
        <authorList>
            <consortium name="Genoscope - CEA"/>
            <person name="William W."/>
        </authorList>
    </citation>
    <scope>NUCLEOTIDE SEQUENCE</scope>
</reference>
<gene>
    <name evidence="1" type="ORF">POCTA_138.1.T1340115</name>
</gene>
<proteinExistence type="predicted"/>
<name>A0A8S1XU70_PAROT</name>
<dbReference type="EMBL" id="CAJJDP010000135">
    <property type="protein sequence ID" value="CAD8205066.1"/>
    <property type="molecule type" value="Genomic_DNA"/>
</dbReference>
<evidence type="ECO:0000313" key="1">
    <source>
        <dbReference type="EMBL" id="CAD8205066.1"/>
    </source>
</evidence>
<keyword evidence="2" id="KW-1185">Reference proteome</keyword>
<accession>A0A8S1XU70</accession>
<dbReference type="Proteomes" id="UP000683925">
    <property type="component" value="Unassembled WGS sequence"/>
</dbReference>
<evidence type="ECO:0008006" key="3">
    <source>
        <dbReference type="Google" id="ProtNLM"/>
    </source>
</evidence>
<dbReference type="AlphaFoldDB" id="A0A8S1XU70"/>
<sequence length="103" mass="12359">MKIIEQNSMVNNYTKQSFIDYEAEVDDSLYGMANQFNVFEDYIRRINFLANDLIFHAQIIKYPARMRICFHLFTSKNQRKNQNLYGTMRLIQSDTMQFIIITN</sequence>
<comment type="caution">
    <text evidence="1">The sequence shown here is derived from an EMBL/GenBank/DDBJ whole genome shotgun (WGS) entry which is preliminary data.</text>
</comment>
<evidence type="ECO:0000313" key="2">
    <source>
        <dbReference type="Proteomes" id="UP000683925"/>
    </source>
</evidence>
<protein>
    <recommendedName>
        <fullName evidence="3">LysM domain-containing protein</fullName>
    </recommendedName>
</protein>
<organism evidence="1 2">
    <name type="scientific">Paramecium octaurelia</name>
    <dbReference type="NCBI Taxonomy" id="43137"/>
    <lineage>
        <taxon>Eukaryota</taxon>
        <taxon>Sar</taxon>
        <taxon>Alveolata</taxon>
        <taxon>Ciliophora</taxon>
        <taxon>Intramacronucleata</taxon>
        <taxon>Oligohymenophorea</taxon>
        <taxon>Peniculida</taxon>
        <taxon>Parameciidae</taxon>
        <taxon>Paramecium</taxon>
    </lineage>
</organism>